<evidence type="ECO:0000256" key="1">
    <source>
        <dbReference type="ARBA" id="ARBA00001936"/>
    </source>
</evidence>
<dbReference type="PROSITE" id="PS00470">
    <property type="entry name" value="IDH_IMDH"/>
    <property type="match status" value="1"/>
</dbReference>
<keyword evidence="6" id="KW-0816">Tricarboxylic acid cycle</keyword>
<dbReference type="Gene3D" id="3.40.718.10">
    <property type="entry name" value="Isopropylmalate Dehydrogenase"/>
    <property type="match status" value="1"/>
</dbReference>
<dbReference type="SUPFAM" id="SSF53659">
    <property type="entry name" value="Isocitrate/Isopropylmalate dehydrogenase-like"/>
    <property type="match status" value="1"/>
</dbReference>
<comment type="subunit">
    <text evidence="3">Homodimer.</text>
</comment>
<dbReference type="GO" id="GO:0006099">
    <property type="term" value="P:tricarboxylic acid cycle"/>
    <property type="evidence" value="ECO:0007669"/>
    <property type="project" value="UniProtKB-UniRule"/>
</dbReference>
<evidence type="ECO:0000256" key="15">
    <source>
        <dbReference type="PIRSR" id="PIRSR604439-2"/>
    </source>
</evidence>
<evidence type="ECO:0000256" key="6">
    <source>
        <dbReference type="ARBA" id="ARBA00022532"/>
    </source>
</evidence>
<feature type="binding site" evidence="15">
    <location>
        <begin position="349"/>
        <end position="355"/>
    </location>
    <ligand>
        <name>NADP(+)</name>
        <dbReference type="ChEBI" id="CHEBI:58349"/>
    </ligand>
</feature>
<evidence type="ECO:0000256" key="12">
    <source>
        <dbReference type="ARBA" id="ARBA00023554"/>
    </source>
</evidence>
<dbReference type="InterPro" id="IPR019818">
    <property type="entry name" value="IsoCit/isopropylmalate_DH_CS"/>
</dbReference>
<dbReference type="Proteomes" id="UP000199758">
    <property type="component" value="Unassembled WGS sequence"/>
</dbReference>
<comment type="catalytic activity">
    <reaction evidence="12">
        <text>D-threo-isocitrate + NADP(+) = 2-oxoglutarate + CO2 + NADPH</text>
        <dbReference type="Rhea" id="RHEA:19629"/>
        <dbReference type="ChEBI" id="CHEBI:15562"/>
        <dbReference type="ChEBI" id="CHEBI:16526"/>
        <dbReference type="ChEBI" id="CHEBI:16810"/>
        <dbReference type="ChEBI" id="CHEBI:57783"/>
        <dbReference type="ChEBI" id="CHEBI:58349"/>
        <dbReference type="EC" id="1.1.1.42"/>
    </reaction>
</comment>
<evidence type="ECO:0000256" key="19">
    <source>
        <dbReference type="PROSITE-ProRule" id="PRU00703"/>
    </source>
</evidence>
<dbReference type="GO" id="GO:0000287">
    <property type="term" value="F:magnesium ion binding"/>
    <property type="evidence" value="ECO:0007669"/>
    <property type="project" value="InterPro"/>
</dbReference>
<evidence type="ECO:0000256" key="2">
    <source>
        <dbReference type="ARBA" id="ARBA00007769"/>
    </source>
</evidence>
<dbReference type="STRING" id="490188.SAMN04488068_3131"/>
<feature type="binding site" evidence="15">
    <location>
        <position position="116"/>
    </location>
    <ligand>
        <name>NADP(+)</name>
        <dbReference type="ChEBI" id="CHEBI:58349"/>
    </ligand>
</feature>
<dbReference type="GO" id="GO:0006097">
    <property type="term" value="P:glyoxylate cycle"/>
    <property type="evidence" value="ECO:0007669"/>
    <property type="project" value="UniProtKB-KW"/>
</dbReference>
<evidence type="ECO:0000256" key="7">
    <source>
        <dbReference type="ARBA" id="ARBA00022723"/>
    </source>
</evidence>
<dbReference type="InterPro" id="IPR000644">
    <property type="entry name" value="CBS_dom"/>
</dbReference>
<evidence type="ECO:0000256" key="11">
    <source>
        <dbReference type="ARBA" id="ARBA00023211"/>
    </source>
</evidence>
<protein>
    <recommendedName>
        <fullName evidence="4 13">Isocitrate dehydrogenase (NADP(+))</fullName>
        <ecNumber evidence="4 13">1.1.1.42</ecNumber>
    </recommendedName>
</protein>
<evidence type="ECO:0000256" key="3">
    <source>
        <dbReference type="ARBA" id="ARBA00011738"/>
    </source>
</evidence>
<dbReference type="GO" id="GO:0004450">
    <property type="term" value="F:isocitrate dehydrogenase (NADP+) activity"/>
    <property type="evidence" value="ECO:0007669"/>
    <property type="project" value="UniProtKB-UniRule"/>
</dbReference>
<dbReference type="PANTHER" id="PTHR43504">
    <property type="entry name" value="ISOCITRATE DEHYDROGENASE [NADP]"/>
    <property type="match status" value="1"/>
</dbReference>
<evidence type="ECO:0000256" key="5">
    <source>
        <dbReference type="ARBA" id="ARBA00022435"/>
    </source>
</evidence>
<feature type="site" description="Critical for catalysis" evidence="17">
    <location>
        <position position="239"/>
    </location>
</feature>
<evidence type="ECO:0000256" key="16">
    <source>
        <dbReference type="PIRSR" id="PIRSR604439-3"/>
    </source>
</evidence>
<dbReference type="NCBIfam" id="NF005425">
    <property type="entry name" value="PRK07006.1"/>
    <property type="match status" value="1"/>
</dbReference>
<organism evidence="21 22">
    <name type="scientific">Hydrocarboniphaga daqingensis</name>
    <dbReference type="NCBI Taxonomy" id="490188"/>
    <lineage>
        <taxon>Bacteria</taxon>
        <taxon>Pseudomonadati</taxon>
        <taxon>Pseudomonadota</taxon>
        <taxon>Gammaproteobacteria</taxon>
        <taxon>Nevskiales</taxon>
        <taxon>Nevskiaceae</taxon>
        <taxon>Hydrocarboniphaga</taxon>
    </lineage>
</organism>
<reference evidence="21 22" key="1">
    <citation type="submission" date="2016-11" db="EMBL/GenBank/DDBJ databases">
        <authorList>
            <person name="Jaros S."/>
            <person name="Januszkiewicz K."/>
            <person name="Wedrychowicz H."/>
        </authorList>
    </citation>
    <scope>NUCLEOTIDE SEQUENCE [LARGE SCALE GENOMIC DNA]</scope>
    <source>
        <strain evidence="21 22">CGMCC 1.7049</strain>
    </source>
</reference>
<dbReference type="EMBL" id="FQWZ01000008">
    <property type="protein sequence ID" value="SHH28318.1"/>
    <property type="molecule type" value="Genomic_DNA"/>
</dbReference>
<dbReference type="Pfam" id="PF00571">
    <property type="entry name" value="CBS"/>
    <property type="match status" value="2"/>
</dbReference>
<comment type="similarity">
    <text evidence="2">Belongs to the isocitrate and isopropylmalate dehydrogenases family.</text>
</comment>
<dbReference type="Gene3D" id="3.10.580.10">
    <property type="entry name" value="CBS-domain"/>
    <property type="match status" value="1"/>
</dbReference>
<evidence type="ECO:0000256" key="8">
    <source>
        <dbReference type="ARBA" id="ARBA00022842"/>
    </source>
</evidence>
<feature type="binding site" evidence="14">
    <location>
        <position position="131"/>
    </location>
    <ligand>
        <name>D-threo-isocitrate</name>
        <dbReference type="ChEBI" id="CHEBI:15562"/>
    </ligand>
</feature>
<keyword evidence="22" id="KW-1185">Reference proteome</keyword>
<dbReference type="NCBIfam" id="NF005036">
    <property type="entry name" value="PRK06451.1"/>
    <property type="match status" value="1"/>
</dbReference>
<keyword evidence="19" id="KW-0129">CBS domain</keyword>
<evidence type="ECO:0000313" key="21">
    <source>
        <dbReference type="EMBL" id="SHH28318.1"/>
    </source>
</evidence>
<comment type="cofactor">
    <cofactor evidence="1">
        <name>Mn(2+)</name>
        <dbReference type="ChEBI" id="CHEBI:29035"/>
    </cofactor>
</comment>
<dbReference type="SUPFAM" id="SSF54631">
    <property type="entry name" value="CBS-domain pair"/>
    <property type="match status" value="1"/>
</dbReference>
<dbReference type="InterPro" id="IPR024084">
    <property type="entry name" value="IsoPropMal-DH-like_dom"/>
</dbReference>
<feature type="domain" description="CBS" evidence="20">
    <location>
        <begin position="542"/>
        <end position="599"/>
    </location>
</feature>
<feature type="modified residue" description="N6-succinyllysine" evidence="18">
    <location>
        <position position="112"/>
    </location>
</feature>
<feature type="binding site" evidence="15">
    <location>
        <position position="362"/>
    </location>
    <ligand>
        <name>NADP(+)</name>
        <dbReference type="ChEBI" id="CHEBI:58349"/>
    </ligand>
</feature>
<evidence type="ECO:0000313" key="22">
    <source>
        <dbReference type="Proteomes" id="UP000199758"/>
    </source>
</evidence>
<dbReference type="PANTHER" id="PTHR43504:SF1">
    <property type="entry name" value="ISOCITRATE DEHYDROGENASE [NADP]"/>
    <property type="match status" value="1"/>
</dbReference>
<accession>A0A1M5RQC2</accession>
<feature type="binding site" evidence="16">
    <location>
        <position position="317"/>
    </location>
    <ligand>
        <name>Mg(2+)</name>
        <dbReference type="ChEBI" id="CHEBI:18420"/>
    </ligand>
</feature>
<keyword evidence="9 15" id="KW-0521">NADP</keyword>
<feature type="domain" description="CBS" evidence="20">
    <location>
        <begin position="476"/>
        <end position="532"/>
    </location>
</feature>
<name>A0A1M5RQC2_9GAMM</name>
<evidence type="ECO:0000259" key="20">
    <source>
        <dbReference type="PROSITE" id="PS51371"/>
    </source>
</evidence>
<evidence type="ECO:0000256" key="10">
    <source>
        <dbReference type="ARBA" id="ARBA00023002"/>
    </source>
</evidence>
<comment type="cofactor">
    <cofactor evidence="16">
        <name>Mg(2+)</name>
        <dbReference type="ChEBI" id="CHEBI:18420"/>
    </cofactor>
    <cofactor evidence="16">
        <name>Mn(2+)</name>
        <dbReference type="ChEBI" id="CHEBI:29035"/>
    </cofactor>
    <text evidence="16">Binds 1 Mg(2+) or Mn(2+) ion per subunit.</text>
</comment>
<keyword evidence="11 16" id="KW-0464">Manganese</keyword>
<dbReference type="SMART" id="SM00116">
    <property type="entry name" value="CBS"/>
    <property type="match status" value="2"/>
</dbReference>
<evidence type="ECO:0000256" key="18">
    <source>
        <dbReference type="PIRSR" id="PIRSR604439-5"/>
    </source>
</evidence>
<feature type="binding site" evidence="15">
    <location>
        <position position="401"/>
    </location>
    <ligand>
        <name>NADP(+)</name>
        <dbReference type="ChEBI" id="CHEBI:58349"/>
    </ligand>
</feature>
<keyword evidence="5" id="KW-0329">Glyoxylate bypass</keyword>
<evidence type="ECO:0000256" key="17">
    <source>
        <dbReference type="PIRSR" id="PIRSR604439-4"/>
    </source>
</evidence>
<dbReference type="InterPro" id="IPR004439">
    <property type="entry name" value="Isocitrate_DH_NADP_dimer_prok"/>
</dbReference>
<dbReference type="SMART" id="SM01329">
    <property type="entry name" value="Iso_dh"/>
    <property type="match status" value="1"/>
</dbReference>
<evidence type="ECO:0000256" key="9">
    <source>
        <dbReference type="ARBA" id="ARBA00022857"/>
    </source>
</evidence>
<feature type="modified residue" description="N6-acetyllysine" evidence="18">
    <location>
        <position position="154"/>
    </location>
</feature>
<dbReference type="InterPro" id="IPR046342">
    <property type="entry name" value="CBS_dom_sf"/>
</dbReference>
<feature type="modified residue" description="Phosphoserine" evidence="18">
    <location>
        <position position="125"/>
    </location>
</feature>
<dbReference type="EC" id="1.1.1.42" evidence="4 13"/>
<keyword evidence="8 16" id="KW-0460">Magnesium</keyword>
<dbReference type="Pfam" id="PF00180">
    <property type="entry name" value="Iso_dh"/>
    <property type="match status" value="1"/>
</dbReference>
<keyword evidence="10" id="KW-0560">Oxidoreductase</keyword>
<keyword evidence="7" id="KW-0479">Metal-binding</keyword>
<evidence type="ECO:0000256" key="13">
    <source>
        <dbReference type="NCBIfam" id="TIGR00183"/>
    </source>
</evidence>
<proteinExistence type="inferred from homology"/>
<dbReference type="AlphaFoldDB" id="A0A1M5RQC2"/>
<dbReference type="NCBIfam" id="TIGR00183">
    <property type="entry name" value="prok_nadp_idh"/>
    <property type="match status" value="1"/>
</dbReference>
<feature type="site" description="Critical for catalysis" evidence="17">
    <location>
        <position position="172"/>
    </location>
</feature>
<dbReference type="GO" id="GO:0051287">
    <property type="term" value="F:NAD binding"/>
    <property type="evidence" value="ECO:0007669"/>
    <property type="project" value="InterPro"/>
</dbReference>
<feature type="binding site" evidence="14">
    <location>
        <position position="127"/>
    </location>
    <ligand>
        <name>D-threo-isocitrate</name>
        <dbReference type="ChEBI" id="CHEBI:15562"/>
    </ligand>
</feature>
<feature type="binding site" evidence="15">
    <location>
        <position position="405"/>
    </location>
    <ligand>
        <name>NADP(+)</name>
        <dbReference type="ChEBI" id="CHEBI:58349"/>
    </ligand>
</feature>
<feature type="binding site" evidence="14">
    <location>
        <position position="141"/>
    </location>
    <ligand>
        <name>D-threo-isocitrate</name>
        <dbReference type="ChEBI" id="CHEBI:15562"/>
    </ligand>
</feature>
<evidence type="ECO:0000256" key="4">
    <source>
        <dbReference type="ARBA" id="ARBA00013013"/>
    </source>
</evidence>
<dbReference type="PROSITE" id="PS51371">
    <property type="entry name" value="CBS"/>
    <property type="match status" value="2"/>
</dbReference>
<sequence>MQNNTEPGLVMSASYRHIKVPTSGEKITYVDGKLSMPDQPIVGYVEGDGIGPDITRACLRIWDAAVEKAYGGKRKIHWCEVFLGEKAAGLYDGNYCPDETIEALRDLVVSIKGPLTTPVGGGFRSLNVALRQDLDLYACVRPVRHYAGVPSPLKNPGKVDVVIFRENTEDVYTGIEFKSGSPENEKLAKFLREELKAKFFEGAGLGVKPISAFGTKRLVRKAIQYAIDNGRESVTLVHKGNIMKFTEGAFRNWGYEVAREEFGNVTITEEQLYSEYKGKQPEGKIVIKDRIADIMFQMMLLRPEEFDVLATMNLNGDYLSDAIAAEVGGVGIAPGANIGDGVAVFEATHGTAPKYAGLNKVNPGSLLFSGVMMLEYMGWSEAADLITLVYPEVVSDGIVTYDFARQIDGAKEVSTSAFADALIERMQGGVDLNAKRKAQQEQLIKERKQREIRRLLQPTEEMISTGRVPHTVGDLMTRALITVSEDETIETVMGVMADNSVSSVVVDPNAAGQWGILTRRDIVTKVVQGNKNPATAKVKDLASRPVVSVPAETTIRDAAAMLSAKNFSRLPISQGDRIIGIVTETDLFNAIKKFGWTAE</sequence>
<feature type="binding site" evidence="14">
    <location>
        <position position="125"/>
    </location>
    <ligand>
        <name>D-threo-isocitrate</name>
        <dbReference type="ChEBI" id="CHEBI:15562"/>
    </ligand>
</feature>
<gene>
    <name evidence="21" type="ORF">SAMN04488068_3131</name>
</gene>
<evidence type="ECO:0000256" key="14">
    <source>
        <dbReference type="PIRSR" id="PIRSR604439-1"/>
    </source>
</evidence>
<feature type="binding site" evidence="14">
    <location>
        <position position="165"/>
    </location>
    <ligand>
        <name>D-threo-isocitrate</name>
        <dbReference type="ChEBI" id="CHEBI:15562"/>
    </ligand>
</feature>